<keyword evidence="1" id="KW-0328">Glycosyltransferase</keyword>
<organism evidence="3 4">
    <name type="scientific">Halothiobacillus diazotrophicus</name>
    <dbReference type="NCBI Taxonomy" id="1860122"/>
    <lineage>
        <taxon>Bacteria</taxon>
        <taxon>Pseudomonadati</taxon>
        <taxon>Pseudomonadota</taxon>
        <taxon>Gammaproteobacteria</taxon>
        <taxon>Chromatiales</taxon>
        <taxon>Halothiobacillaceae</taxon>
        <taxon>Halothiobacillus</taxon>
    </lineage>
</organism>
<dbReference type="Gene3D" id="2.60.120.10">
    <property type="entry name" value="Jelly Rolls"/>
    <property type="match status" value="1"/>
</dbReference>
<evidence type="ECO:0000256" key="2">
    <source>
        <dbReference type="ARBA" id="ARBA00022679"/>
    </source>
</evidence>
<dbReference type="Pfam" id="PF06865">
    <property type="entry name" value="Ppnp"/>
    <property type="match status" value="1"/>
</dbReference>
<keyword evidence="4" id="KW-1185">Reference proteome</keyword>
<dbReference type="RefSeq" id="WP_066101745.1">
    <property type="nucleotide sequence ID" value="NZ_CP016027.1"/>
</dbReference>
<name>A0A191ZJ99_9GAMM</name>
<dbReference type="GO" id="GO:0016154">
    <property type="term" value="F:pyrimidine-nucleoside phosphorylase activity"/>
    <property type="evidence" value="ECO:0007669"/>
    <property type="project" value="TreeGrafter"/>
</dbReference>
<accession>A0A191ZJ99</accession>
<reference evidence="3 4" key="1">
    <citation type="submission" date="2016-06" db="EMBL/GenBank/DDBJ databases">
        <title>Insight into the functional genes involving in sulfur oxidation in Pearl River water.</title>
        <authorList>
            <person name="Luo J."/>
            <person name="Tan X."/>
            <person name="Lin W."/>
        </authorList>
    </citation>
    <scope>NUCLEOTIDE SEQUENCE [LARGE SCALE GENOMIC DNA]</scope>
    <source>
        <strain evidence="3 4">LS2</strain>
    </source>
</reference>
<dbReference type="Proteomes" id="UP000078596">
    <property type="component" value="Chromosome"/>
</dbReference>
<gene>
    <name evidence="3" type="ORF">A9404_11490</name>
</gene>
<dbReference type="GO" id="GO:0005829">
    <property type="term" value="C:cytosol"/>
    <property type="evidence" value="ECO:0007669"/>
    <property type="project" value="TreeGrafter"/>
</dbReference>
<evidence type="ECO:0000313" key="4">
    <source>
        <dbReference type="Proteomes" id="UP000078596"/>
    </source>
</evidence>
<keyword evidence="2" id="KW-0808">Transferase</keyword>
<evidence type="ECO:0000313" key="3">
    <source>
        <dbReference type="EMBL" id="ANJ67918.1"/>
    </source>
</evidence>
<dbReference type="STRING" id="1860122.A9404_11490"/>
<protein>
    <submittedName>
        <fullName evidence="3">Uncharacterized protein</fullName>
    </submittedName>
</protein>
<dbReference type="PANTHER" id="PTHR36540:SF1">
    <property type="entry name" value="PYRIMIDINE_PURINE NUCLEOSIDE PHOSPHORYLASE"/>
    <property type="match status" value="1"/>
</dbReference>
<dbReference type="InterPro" id="IPR011051">
    <property type="entry name" value="RmlC_Cupin_sf"/>
</dbReference>
<dbReference type="OrthoDB" id="9793848at2"/>
<proteinExistence type="predicted"/>
<dbReference type="SUPFAM" id="SSF51182">
    <property type="entry name" value="RmlC-like cupins"/>
    <property type="match status" value="1"/>
</dbReference>
<dbReference type="AlphaFoldDB" id="A0A191ZJ99"/>
<dbReference type="KEGG" id="haz:A9404_11490"/>
<dbReference type="PANTHER" id="PTHR36540">
    <property type="entry name" value="PYRIMIDINE/PURINE NUCLEOSIDE PHOSPHORYLASE"/>
    <property type="match status" value="1"/>
</dbReference>
<sequence>MTIKHSRYHDDAVQSLRFDNGQNGASVGVLQPGTYLFPLKAAETMTVIDGEMFVTIDDAAEFKAPAGTVFEAPANSNLQMRCTADVAYHCKFHA</sequence>
<evidence type="ECO:0000256" key="1">
    <source>
        <dbReference type="ARBA" id="ARBA00022676"/>
    </source>
</evidence>
<dbReference type="EMBL" id="CP016027">
    <property type="protein sequence ID" value="ANJ67918.1"/>
    <property type="molecule type" value="Genomic_DNA"/>
</dbReference>
<dbReference type="InterPro" id="IPR009664">
    <property type="entry name" value="Ppnp"/>
</dbReference>
<dbReference type="InterPro" id="IPR014710">
    <property type="entry name" value="RmlC-like_jellyroll"/>
</dbReference>
<dbReference type="GO" id="GO:0004731">
    <property type="term" value="F:purine-nucleoside phosphorylase activity"/>
    <property type="evidence" value="ECO:0007669"/>
    <property type="project" value="TreeGrafter"/>
</dbReference>